<keyword evidence="1" id="KW-0472">Membrane</keyword>
<evidence type="ECO:0000313" key="2">
    <source>
        <dbReference type="EMBL" id="KMW67516.1"/>
    </source>
</evidence>
<sequence length="130" mass="14199">MKERRESYSSDIQEAWLNCLRRPDDTQVGLISGNRSDRNFEIQSDVGNDAPMPVISNVDVIAISVLLGIFLLNLIAVAGYTYSVPTFVSTLDAFVMLRLGAQLSMDDTTGPLPALLANSWGVTALDRKHG</sequence>
<keyword evidence="1" id="KW-1133">Transmembrane helix</keyword>
<evidence type="ECO:0000256" key="1">
    <source>
        <dbReference type="SAM" id="Phobius"/>
    </source>
</evidence>
<accession>A0A0J9EN71</accession>
<dbReference type="Proteomes" id="UP000007802">
    <property type="component" value="Unassembled WGS sequence"/>
</dbReference>
<dbReference type="AlphaFoldDB" id="A0A0J9EN71"/>
<name>A0A0J9EN71_AJEDA</name>
<keyword evidence="1" id="KW-0812">Transmembrane</keyword>
<organism evidence="2">
    <name type="scientific">Ajellomyces dermatitidis (strain ATCC 18188 / CBS 674.68)</name>
    <name type="common">Blastomyces dermatitidis</name>
    <dbReference type="NCBI Taxonomy" id="653446"/>
    <lineage>
        <taxon>Eukaryota</taxon>
        <taxon>Fungi</taxon>
        <taxon>Dikarya</taxon>
        <taxon>Ascomycota</taxon>
        <taxon>Pezizomycotina</taxon>
        <taxon>Eurotiomycetes</taxon>
        <taxon>Eurotiomycetidae</taxon>
        <taxon>Onygenales</taxon>
        <taxon>Ajellomycetaceae</taxon>
        <taxon>Blastomyces</taxon>
    </lineage>
</organism>
<dbReference type="EMBL" id="GG749426">
    <property type="protein sequence ID" value="KMW67516.1"/>
    <property type="molecule type" value="Genomic_DNA"/>
</dbReference>
<gene>
    <name evidence="2" type="ORF">BDDG_12162</name>
</gene>
<reference evidence="2" key="1">
    <citation type="submission" date="2010-03" db="EMBL/GenBank/DDBJ databases">
        <title>Annotation of Blastomyces dermatitidis strain ATCC 18188.</title>
        <authorList>
            <consortium name="The Broad Institute Genome Sequencing Platform"/>
            <consortium name="Broad Institute Genome Sequencing Center for Infectious Disease."/>
            <person name="Cuomo C."/>
            <person name="Klein B."/>
            <person name="Sullivan T."/>
            <person name="Heitman J."/>
            <person name="Young S."/>
            <person name="Zeng Q."/>
            <person name="Gargeya S."/>
            <person name="Alvarado L."/>
            <person name="Berlin A.M."/>
            <person name="Chapman S.B."/>
            <person name="Chen Z."/>
            <person name="Freedman E."/>
            <person name="Gellesch M."/>
            <person name="Goldberg J."/>
            <person name="Griggs A."/>
            <person name="Gujja S."/>
            <person name="Heilman E."/>
            <person name="Heiman D."/>
            <person name="Howarth C."/>
            <person name="Mehta T."/>
            <person name="Neiman D."/>
            <person name="Pearson M."/>
            <person name="Roberts A."/>
            <person name="Saif S."/>
            <person name="Shea T."/>
            <person name="Shenoy N."/>
            <person name="Sisk P."/>
            <person name="Stolte C."/>
            <person name="Sykes S."/>
            <person name="White J."/>
            <person name="Yandava C."/>
            <person name="Haas B."/>
            <person name="Nusbaum C."/>
            <person name="Birren B."/>
        </authorList>
    </citation>
    <scope>NUCLEOTIDE SEQUENCE</scope>
    <source>
        <strain evidence="2">ATCC 18188</strain>
    </source>
</reference>
<proteinExistence type="predicted"/>
<protein>
    <submittedName>
        <fullName evidence="2">Uncharacterized protein</fullName>
    </submittedName>
</protein>
<feature type="transmembrane region" description="Helical" evidence="1">
    <location>
        <begin position="60"/>
        <end position="82"/>
    </location>
</feature>